<accession>M2B6E9</accession>
<dbReference type="AlphaFoldDB" id="M2B6E9"/>
<gene>
    <name evidence="3" type="ORF">RE6C_01505</name>
</gene>
<reference evidence="3" key="1">
    <citation type="submission" date="2012-11" db="EMBL/GenBank/DDBJ databases">
        <title>Permanent draft genomes of Rhodopirellula europaea strain SH398 and 6C.</title>
        <authorList>
            <person name="Richter M."/>
            <person name="Richter-Heitmann T."/>
            <person name="Frank C."/>
            <person name="Harder J."/>
            <person name="Glockner F.O."/>
        </authorList>
    </citation>
    <scope>NUCLEOTIDE SEQUENCE</scope>
    <source>
        <strain evidence="3">6C</strain>
    </source>
</reference>
<protein>
    <submittedName>
        <fullName evidence="3">Putative secreted protein</fullName>
    </submittedName>
</protein>
<name>M2B6E9_9BACT</name>
<sequence>MRWLPFVLLVALSVGCNSKPETKAEPQLSVDPSIANSGAIVCAHVATGEPILRATRDNPMDPDDSGWQFLCDSDVDERIEDAQIWSVTQVAEREPSLLPFINSPVGTTMSRTDADSEWKPSQ</sequence>
<evidence type="ECO:0000313" key="3">
    <source>
        <dbReference type="EMBL" id="EMB17794.1"/>
    </source>
</evidence>
<proteinExistence type="predicted"/>
<feature type="region of interest" description="Disordered" evidence="1">
    <location>
        <begin position="101"/>
        <end position="122"/>
    </location>
</feature>
<reference evidence="3" key="2">
    <citation type="journal article" date="2013" name="Mar. Genomics">
        <title>Expression of sulfatases in Rhodopirellula baltica and the diversity of sulfatases in the genus Rhodopirellula.</title>
        <authorList>
            <person name="Wegner C.E."/>
            <person name="Richter-Heitmann T."/>
            <person name="Klindworth A."/>
            <person name="Klockow C."/>
            <person name="Richter M."/>
            <person name="Achstetter T."/>
            <person name="Glockner F.O."/>
            <person name="Harder J."/>
        </authorList>
    </citation>
    <scope>NUCLEOTIDE SEQUENCE [LARGE SCALE GENOMIC DNA]</scope>
    <source>
        <strain evidence="3">6C</strain>
    </source>
</reference>
<dbReference type="Pfam" id="PF09951">
    <property type="entry name" value="Imm33"/>
    <property type="match status" value="1"/>
</dbReference>
<feature type="domain" description="Immunity protein Imm33" evidence="2">
    <location>
        <begin position="51"/>
        <end position="119"/>
    </location>
</feature>
<dbReference type="InterPro" id="IPR018689">
    <property type="entry name" value="Imm33_dom"/>
</dbReference>
<comment type="caution">
    <text evidence="3">The sequence shown here is derived from an EMBL/GenBank/DDBJ whole genome shotgun (WGS) entry which is preliminary data.</text>
</comment>
<organism evidence="3 4">
    <name type="scientific">Rhodopirellula europaea 6C</name>
    <dbReference type="NCBI Taxonomy" id="1263867"/>
    <lineage>
        <taxon>Bacteria</taxon>
        <taxon>Pseudomonadati</taxon>
        <taxon>Planctomycetota</taxon>
        <taxon>Planctomycetia</taxon>
        <taxon>Pirellulales</taxon>
        <taxon>Pirellulaceae</taxon>
        <taxon>Rhodopirellula</taxon>
    </lineage>
</organism>
<evidence type="ECO:0000313" key="4">
    <source>
        <dbReference type="Proteomes" id="UP000011529"/>
    </source>
</evidence>
<dbReference type="PROSITE" id="PS51257">
    <property type="entry name" value="PROKAR_LIPOPROTEIN"/>
    <property type="match status" value="1"/>
</dbReference>
<feature type="compositionally biased region" description="Basic and acidic residues" evidence="1">
    <location>
        <begin position="112"/>
        <end position="122"/>
    </location>
</feature>
<dbReference type="EMBL" id="ANMO01000088">
    <property type="protein sequence ID" value="EMB17794.1"/>
    <property type="molecule type" value="Genomic_DNA"/>
</dbReference>
<dbReference type="Proteomes" id="UP000011529">
    <property type="component" value="Unassembled WGS sequence"/>
</dbReference>
<evidence type="ECO:0000256" key="1">
    <source>
        <dbReference type="SAM" id="MobiDB-lite"/>
    </source>
</evidence>
<dbReference type="PATRIC" id="fig|1263867.3.peg.1590"/>
<evidence type="ECO:0000259" key="2">
    <source>
        <dbReference type="Pfam" id="PF09951"/>
    </source>
</evidence>
<dbReference type="RefSeq" id="WP_008655194.1">
    <property type="nucleotide sequence ID" value="NZ_ANMO01000088.1"/>
</dbReference>
<keyword evidence="4" id="KW-1185">Reference proteome</keyword>